<gene>
    <name evidence="5" type="ORF">NJQ99_03940</name>
</gene>
<comment type="caution">
    <text evidence="5">The sequence shown here is derived from an EMBL/GenBank/DDBJ whole genome shotgun (WGS) entry which is preliminary data.</text>
</comment>
<reference evidence="5" key="1">
    <citation type="submission" date="2022-06" db="EMBL/GenBank/DDBJ databases">
        <title>Isolation and Genomics of Futiania mangrovii gen. nov., sp. nov., a Rare and Metabolically-versatile member in the Class Alphaproteobacteria.</title>
        <authorList>
            <person name="Liu L."/>
            <person name="Huang W.-C."/>
            <person name="Pan J."/>
            <person name="Li J."/>
            <person name="Huang Y."/>
            <person name="Du H."/>
            <person name="Liu Y."/>
            <person name="Li M."/>
        </authorList>
    </citation>
    <scope>NUCLEOTIDE SEQUENCE</scope>
    <source>
        <strain evidence="5">FT118</strain>
    </source>
</reference>
<dbReference type="CDD" id="cd00093">
    <property type="entry name" value="HTH_XRE"/>
    <property type="match status" value="1"/>
</dbReference>
<dbReference type="RefSeq" id="WP_269331494.1">
    <property type="nucleotide sequence ID" value="NZ_JAMZFT010000001.1"/>
</dbReference>
<name>A0A9J6PAT2_9PROT</name>
<evidence type="ECO:0000256" key="2">
    <source>
        <dbReference type="PROSITE-ProRule" id="PRU00169"/>
    </source>
</evidence>
<dbReference type="InterPro" id="IPR050595">
    <property type="entry name" value="Bact_response_regulator"/>
</dbReference>
<dbReference type="InterPro" id="IPR010982">
    <property type="entry name" value="Lambda_DNA-bd_dom_sf"/>
</dbReference>
<dbReference type="SMART" id="SM00530">
    <property type="entry name" value="HTH_XRE"/>
    <property type="match status" value="1"/>
</dbReference>
<dbReference type="PROSITE" id="PS50943">
    <property type="entry name" value="HTH_CROC1"/>
    <property type="match status" value="1"/>
</dbReference>
<organism evidence="5 6">
    <name type="scientific">Futiania mangrovi</name>
    <dbReference type="NCBI Taxonomy" id="2959716"/>
    <lineage>
        <taxon>Bacteria</taxon>
        <taxon>Pseudomonadati</taxon>
        <taxon>Pseudomonadota</taxon>
        <taxon>Alphaproteobacteria</taxon>
        <taxon>Futianiales</taxon>
        <taxon>Futianiaceae</taxon>
        <taxon>Futiania</taxon>
    </lineage>
</organism>
<dbReference type="GO" id="GO:0000160">
    <property type="term" value="P:phosphorelay signal transduction system"/>
    <property type="evidence" value="ECO:0007669"/>
    <property type="project" value="InterPro"/>
</dbReference>
<keyword evidence="6" id="KW-1185">Reference proteome</keyword>
<dbReference type="Proteomes" id="UP001055804">
    <property type="component" value="Unassembled WGS sequence"/>
</dbReference>
<protein>
    <submittedName>
        <fullName evidence="5">Response regulator</fullName>
    </submittedName>
</protein>
<dbReference type="PROSITE" id="PS50110">
    <property type="entry name" value="RESPONSE_REGULATORY"/>
    <property type="match status" value="1"/>
</dbReference>
<dbReference type="InterPro" id="IPR001387">
    <property type="entry name" value="Cro/C1-type_HTH"/>
</dbReference>
<dbReference type="Gene3D" id="1.10.260.40">
    <property type="entry name" value="lambda repressor-like DNA-binding domains"/>
    <property type="match status" value="1"/>
</dbReference>
<evidence type="ECO:0000259" key="4">
    <source>
        <dbReference type="PROSITE" id="PS50943"/>
    </source>
</evidence>
<evidence type="ECO:0000313" key="5">
    <source>
        <dbReference type="EMBL" id="MCP1335553.1"/>
    </source>
</evidence>
<evidence type="ECO:0000313" key="6">
    <source>
        <dbReference type="Proteomes" id="UP001055804"/>
    </source>
</evidence>
<dbReference type="Gene3D" id="3.40.50.2300">
    <property type="match status" value="1"/>
</dbReference>
<dbReference type="SUPFAM" id="SSF52172">
    <property type="entry name" value="CheY-like"/>
    <property type="match status" value="1"/>
</dbReference>
<proteinExistence type="predicted"/>
<dbReference type="SUPFAM" id="SSF47413">
    <property type="entry name" value="lambda repressor-like DNA-binding domains"/>
    <property type="match status" value="1"/>
</dbReference>
<accession>A0A9J6PAT2</accession>
<evidence type="ECO:0000259" key="3">
    <source>
        <dbReference type="PROSITE" id="PS50110"/>
    </source>
</evidence>
<dbReference type="Pfam" id="PF00072">
    <property type="entry name" value="Response_reg"/>
    <property type="match status" value="1"/>
</dbReference>
<dbReference type="PANTHER" id="PTHR44591">
    <property type="entry name" value="STRESS RESPONSE REGULATOR PROTEIN 1"/>
    <property type="match status" value="1"/>
</dbReference>
<sequence length="271" mass="30103">MTTSTDRLDKKAHPFDIFVGTKIKLLRKKKGLSQTALARALGITFQQVQKYERGDNRVSVSRLYDISKVLDVSLAVLVSGFDVLEAGMLGTGAEKEEVENLLDQLRSDEILRLIEHYSEIEDPGVRRSIVSQVEALARAAMKERRGSERVLVVEDDPLVRNHVAATLETLGYGVRTCVAAEDAMSVARGDEPFDLLFTDIVLPGRMNGIELASEIRTLRPNVRVLFTTGFANDAVNHETLTGSKAILLLKPYRKRKLADMVRIALEDWPGA</sequence>
<feature type="domain" description="HTH cro/C1-type" evidence="4">
    <location>
        <begin position="23"/>
        <end position="77"/>
    </location>
</feature>
<feature type="domain" description="Response regulatory" evidence="3">
    <location>
        <begin position="149"/>
        <end position="265"/>
    </location>
</feature>
<keyword evidence="1 2" id="KW-0597">Phosphoprotein</keyword>
<dbReference type="GO" id="GO:0003677">
    <property type="term" value="F:DNA binding"/>
    <property type="evidence" value="ECO:0007669"/>
    <property type="project" value="InterPro"/>
</dbReference>
<dbReference type="EMBL" id="JAMZFT010000001">
    <property type="protein sequence ID" value="MCP1335553.1"/>
    <property type="molecule type" value="Genomic_DNA"/>
</dbReference>
<dbReference type="InterPro" id="IPR001789">
    <property type="entry name" value="Sig_transdc_resp-reg_receiver"/>
</dbReference>
<dbReference type="PANTHER" id="PTHR44591:SF21">
    <property type="entry name" value="TWO-COMPONENT RESPONSE REGULATOR"/>
    <property type="match status" value="1"/>
</dbReference>
<dbReference type="AlphaFoldDB" id="A0A9J6PAT2"/>
<dbReference type="SMART" id="SM00448">
    <property type="entry name" value="REC"/>
    <property type="match status" value="1"/>
</dbReference>
<feature type="modified residue" description="4-aspartylphosphate" evidence="2">
    <location>
        <position position="199"/>
    </location>
</feature>
<dbReference type="Pfam" id="PF01381">
    <property type="entry name" value="HTH_3"/>
    <property type="match status" value="1"/>
</dbReference>
<dbReference type="InterPro" id="IPR011006">
    <property type="entry name" value="CheY-like_superfamily"/>
</dbReference>
<evidence type="ECO:0000256" key="1">
    <source>
        <dbReference type="ARBA" id="ARBA00022553"/>
    </source>
</evidence>